<proteinExistence type="predicted"/>
<gene>
    <name evidence="2" type="ORF">VJJ49_09485</name>
</gene>
<evidence type="ECO:0000256" key="1">
    <source>
        <dbReference type="SAM" id="SignalP"/>
    </source>
</evidence>
<feature type="chain" id="PRO_5046433764" description="Outer membrane protein beta-barrel domain-containing protein" evidence="1">
    <location>
        <begin position="20"/>
        <end position="224"/>
    </location>
</feature>
<dbReference type="EMBL" id="JAYKBV010000012">
    <property type="protein sequence ID" value="MEB3040914.1"/>
    <property type="molecule type" value="Genomic_DNA"/>
</dbReference>
<dbReference type="Proteomes" id="UP001324270">
    <property type="component" value="Unassembled WGS sequence"/>
</dbReference>
<name>A0ABU5YC30_9FLAO</name>
<sequence>MKKILLSALAVFAFSFANAQEQEIVSSKGENYLPQQGDWSIGFSANSALSFVGNAFNGSTGNSVAFDKNDATKLPGFANSVSFLGKNFTEDKKADRYTVNLLFSYEKQKDVDATTQFGLLAGYGKEWRKGSTRLQGFYGFDGLVGFGIPQKNAFSFLIGAQGFAGAEYFVFPKVALGAQYAYGVFVKHESSEDAQGNKTSKFGFNIGNTNSGFGTASVLLNLYF</sequence>
<dbReference type="RefSeq" id="WP_002670597.1">
    <property type="nucleotide sequence ID" value="NZ_CALAHR010000024.1"/>
</dbReference>
<keyword evidence="1" id="KW-0732">Signal</keyword>
<protein>
    <recommendedName>
        <fullName evidence="4">Outer membrane protein beta-barrel domain-containing protein</fullName>
    </recommendedName>
</protein>
<keyword evidence="3" id="KW-1185">Reference proteome</keyword>
<organism evidence="2 3">
    <name type="scientific">Capnocytophaga gingivalis</name>
    <dbReference type="NCBI Taxonomy" id="1017"/>
    <lineage>
        <taxon>Bacteria</taxon>
        <taxon>Pseudomonadati</taxon>
        <taxon>Bacteroidota</taxon>
        <taxon>Flavobacteriia</taxon>
        <taxon>Flavobacteriales</taxon>
        <taxon>Flavobacteriaceae</taxon>
        <taxon>Capnocytophaga</taxon>
    </lineage>
</organism>
<evidence type="ECO:0000313" key="3">
    <source>
        <dbReference type="Proteomes" id="UP001324270"/>
    </source>
</evidence>
<evidence type="ECO:0008006" key="4">
    <source>
        <dbReference type="Google" id="ProtNLM"/>
    </source>
</evidence>
<comment type="caution">
    <text evidence="2">The sequence shown here is derived from an EMBL/GenBank/DDBJ whole genome shotgun (WGS) entry which is preliminary data.</text>
</comment>
<evidence type="ECO:0000313" key="2">
    <source>
        <dbReference type="EMBL" id="MEB3040914.1"/>
    </source>
</evidence>
<accession>A0ABU5YC30</accession>
<feature type="signal peptide" evidence="1">
    <location>
        <begin position="1"/>
        <end position="19"/>
    </location>
</feature>
<reference evidence="2 3" key="1">
    <citation type="submission" date="2023-12" db="EMBL/GenBank/DDBJ databases">
        <title>Genomic sequences of Capnocytophaga and Parvimonas strains.</title>
        <authorList>
            <person name="Watt R.M."/>
            <person name="Wang M."/>
            <person name="Yang T."/>
            <person name="Tong W.M."/>
        </authorList>
    </citation>
    <scope>NUCLEOTIDE SEQUENCE [LARGE SCALE GENOMIC DNA]</scope>
    <source>
        <strain evidence="2 3">CCUG 13156</strain>
    </source>
</reference>